<protein>
    <submittedName>
        <fullName evidence="3">Murein DD-endopeptidase MepM/ murein hydrolase activator NlpD</fullName>
    </submittedName>
</protein>
<dbReference type="SUPFAM" id="SSF51261">
    <property type="entry name" value="Duplicated hybrid motif"/>
    <property type="match status" value="2"/>
</dbReference>
<feature type="domain" description="M23ase beta-sheet core" evidence="2">
    <location>
        <begin position="52"/>
        <end position="120"/>
    </location>
</feature>
<dbReference type="CDD" id="cd12797">
    <property type="entry name" value="M23_peptidase"/>
    <property type="match status" value="1"/>
</dbReference>
<name>A0ABR6Q598_9FLAO</name>
<feature type="domain" description="M23ase beta-sheet core" evidence="2">
    <location>
        <begin position="132"/>
        <end position="167"/>
    </location>
</feature>
<evidence type="ECO:0000259" key="2">
    <source>
        <dbReference type="Pfam" id="PF01551"/>
    </source>
</evidence>
<evidence type="ECO:0000313" key="3">
    <source>
        <dbReference type="EMBL" id="MBB6333148.1"/>
    </source>
</evidence>
<keyword evidence="4" id="KW-1185">Reference proteome</keyword>
<feature type="chain" id="PRO_5046935974" evidence="1">
    <location>
        <begin position="22"/>
        <end position="562"/>
    </location>
</feature>
<sequence length="562" mass="63113">MKTFSKLIFIICLINNIITQAQNNYPQNYFRNPLNIPMQLAANFGAVRTNHFHMGLDLRTNSQENLPVVAAAEGYVSRIKVERYGFGNAVYITHPNGYTTVYAHLNKYFNKLDEYVKERQYKDEKWEQDITFQPGQFPVEKGQQIALSGNTGGSAGPHLHFEIRDTKTEECINPLLFGFAIPDTVAPIISGLYWYDRRFSTYEPGANGIAVKKTGNIYSSNLVQVNSPEISFAIKAVDKANQGFNLGIYNAELLMDNKLIYSFKIDKIHYDETRYLNGCIDYPKFIRDKMGIQHLSVLPGMKLQNYSIPKLTGVISLQDEEVHTIEIILKDTKGNTSRLTTKVRLNKSSDKVSSTGKTIIPNEGKTISTENTEINFNKNAVYDAVNFNAYEKPDADPNAVSNSIVLNSPYIPVHDEYTLKIKPNKKLSGAEKDKAVILLDYGSDKNVVKAKWNGDWAEGQFNRLGTAKLLIDSNLPSVSSSWSDGAWVNNSSLLLKGTAKTGDIVSFRADLDGKWLRFARVKDNFVYTFDEKCPKGSGSHTLKVTTMNTAGNTNIQTFTFQR</sequence>
<dbReference type="GO" id="GO:0016787">
    <property type="term" value="F:hydrolase activity"/>
    <property type="evidence" value="ECO:0007669"/>
    <property type="project" value="UniProtKB-KW"/>
</dbReference>
<accession>A0ABR6Q598</accession>
<keyword evidence="1" id="KW-0732">Signal</keyword>
<reference evidence="3 4" key="1">
    <citation type="submission" date="2020-08" db="EMBL/GenBank/DDBJ databases">
        <title>Functional genomics of gut bacteria from endangered species of beetles.</title>
        <authorList>
            <person name="Carlos-Shanley C."/>
        </authorList>
    </citation>
    <scope>NUCLEOTIDE SEQUENCE [LARGE SCALE GENOMIC DNA]</scope>
    <source>
        <strain evidence="3 4">S00068</strain>
    </source>
</reference>
<comment type="caution">
    <text evidence="3">The sequence shown here is derived from an EMBL/GenBank/DDBJ whole genome shotgun (WGS) entry which is preliminary data.</text>
</comment>
<dbReference type="Proteomes" id="UP000587367">
    <property type="component" value="Unassembled WGS sequence"/>
</dbReference>
<dbReference type="PANTHER" id="PTHR21666">
    <property type="entry name" value="PEPTIDASE-RELATED"/>
    <property type="match status" value="1"/>
</dbReference>
<evidence type="ECO:0000313" key="4">
    <source>
        <dbReference type="Proteomes" id="UP000587367"/>
    </source>
</evidence>
<keyword evidence="3" id="KW-0378">Hydrolase</keyword>
<dbReference type="EMBL" id="JACHKS010000004">
    <property type="protein sequence ID" value="MBB6333148.1"/>
    <property type="molecule type" value="Genomic_DNA"/>
</dbReference>
<dbReference type="InterPro" id="IPR050570">
    <property type="entry name" value="Cell_wall_metabolism_enzyme"/>
</dbReference>
<evidence type="ECO:0000256" key="1">
    <source>
        <dbReference type="SAM" id="SignalP"/>
    </source>
</evidence>
<gene>
    <name evidence="3" type="ORF">HNP24_004172</name>
</gene>
<proteinExistence type="predicted"/>
<dbReference type="PANTHER" id="PTHR21666:SF285">
    <property type="entry name" value="M23 FAMILY METALLOPEPTIDASE"/>
    <property type="match status" value="1"/>
</dbReference>
<dbReference type="RefSeq" id="WP_184559881.1">
    <property type="nucleotide sequence ID" value="NZ_JACHKS010000004.1"/>
</dbReference>
<dbReference type="Pfam" id="PF01551">
    <property type="entry name" value="Peptidase_M23"/>
    <property type="match status" value="2"/>
</dbReference>
<dbReference type="Gene3D" id="2.70.70.10">
    <property type="entry name" value="Glucose Permease (Domain IIA)"/>
    <property type="match status" value="1"/>
</dbReference>
<organism evidence="3 4">
    <name type="scientific">Chryseobacterium sediminis</name>
    <dbReference type="NCBI Taxonomy" id="1679494"/>
    <lineage>
        <taxon>Bacteria</taxon>
        <taxon>Pseudomonadati</taxon>
        <taxon>Bacteroidota</taxon>
        <taxon>Flavobacteriia</taxon>
        <taxon>Flavobacteriales</taxon>
        <taxon>Weeksellaceae</taxon>
        <taxon>Chryseobacterium group</taxon>
        <taxon>Chryseobacterium</taxon>
    </lineage>
</organism>
<feature type="signal peptide" evidence="1">
    <location>
        <begin position="1"/>
        <end position="21"/>
    </location>
</feature>
<dbReference type="InterPro" id="IPR016047">
    <property type="entry name" value="M23ase_b-sheet_dom"/>
</dbReference>
<dbReference type="InterPro" id="IPR011055">
    <property type="entry name" value="Dup_hybrid_motif"/>
</dbReference>